<proteinExistence type="inferred from homology"/>
<dbReference type="GO" id="GO:0009421">
    <property type="term" value="C:bacterial-type flagellum filament cap"/>
    <property type="evidence" value="ECO:0007669"/>
    <property type="project" value="InterPro"/>
</dbReference>
<dbReference type="PANTHER" id="PTHR30288">
    <property type="entry name" value="FLAGELLAR CAP/ASSEMBLY PROTEIN FLID"/>
    <property type="match status" value="1"/>
</dbReference>
<feature type="domain" description="Flagellar hook-associated protein 2 N-terminal" evidence="6">
    <location>
        <begin position="12"/>
        <end position="107"/>
    </location>
</feature>
<feature type="coiled-coil region" evidence="5">
    <location>
        <begin position="399"/>
        <end position="444"/>
    </location>
</feature>
<dbReference type="Pfam" id="PF02465">
    <property type="entry name" value="FliD_N"/>
    <property type="match status" value="1"/>
</dbReference>
<evidence type="ECO:0000256" key="3">
    <source>
        <dbReference type="ARBA" id="ARBA00023054"/>
    </source>
</evidence>
<keyword evidence="5" id="KW-0964">Secreted</keyword>
<reference evidence="8 9" key="1">
    <citation type="submission" date="2016-10" db="EMBL/GenBank/DDBJ databases">
        <authorList>
            <person name="de Groot N.N."/>
        </authorList>
    </citation>
    <scope>NUCLEOTIDE SEQUENCE [LARGE SCALE GENOMIC DNA]</scope>
    <source>
        <strain evidence="8 9">ATCC 51327</strain>
    </source>
</reference>
<dbReference type="Pfam" id="PF07195">
    <property type="entry name" value="FliD_C"/>
    <property type="match status" value="1"/>
</dbReference>
<dbReference type="GO" id="GO:0009424">
    <property type="term" value="C:bacterial-type flagellum hook"/>
    <property type="evidence" value="ECO:0007669"/>
    <property type="project" value="UniProtKB-UniRule"/>
</dbReference>
<dbReference type="Proteomes" id="UP000199006">
    <property type="component" value="Unassembled WGS sequence"/>
</dbReference>
<evidence type="ECO:0000256" key="1">
    <source>
        <dbReference type="ARBA" id="ARBA00009764"/>
    </source>
</evidence>
<evidence type="ECO:0000256" key="5">
    <source>
        <dbReference type="RuleBase" id="RU362066"/>
    </source>
</evidence>
<dbReference type="Pfam" id="PF07196">
    <property type="entry name" value="Flagellin_IN"/>
    <property type="match status" value="1"/>
</dbReference>
<evidence type="ECO:0000313" key="8">
    <source>
        <dbReference type="EMBL" id="SFL23077.1"/>
    </source>
</evidence>
<dbReference type="OrthoDB" id="9776025at2"/>
<dbReference type="InterPro" id="IPR040026">
    <property type="entry name" value="FliD"/>
</dbReference>
<comment type="similarity">
    <text evidence="1 5">Belongs to the FliD family.</text>
</comment>
<evidence type="ECO:0000259" key="6">
    <source>
        <dbReference type="Pfam" id="PF02465"/>
    </source>
</evidence>
<keyword evidence="4 5" id="KW-0975">Bacterial flagellum</keyword>
<accession>A0A1I4G1J7</accession>
<keyword evidence="8" id="KW-0966">Cell projection</keyword>
<dbReference type="EMBL" id="FOTI01000004">
    <property type="protein sequence ID" value="SFL23077.1"/>
    <property type="molecule type" value="Genomic_DNA"/>
</dbReference>
<organism evidence="8 9">
    <name type="scientific">Halanaerobium salsuginis</name>
    <dbReference type="NCBI Taxonomy" id="29563"/>
    <lineage>
        <taxon>Bacteria</taxon>
        <taxon>Bacillati</taxon>
        <taxon>Bacillota</taxon>
        <taxon>Clostridia</taxon>
        <taxon>Halanaerobiales</taxon>
        <taxon>Halanaerobiaceae</taxon>
        <taxon>Halanaerobium</taxon>
    </lineage>
</organism>
<dbReference type="PANTHER" id="PTHR30288:SF0">
    <property type="entry name" value="FLAGELLAR HOOK-ASSOCIATED PROTEIN 2"/>
    <property type="match status" value="1"/>
</dbReference>
<dbReference type="GO" id="GO:0007155">
    <property type="term" value="P:cell adhesion"/>
    <property type="evidence" value="ECO:0007669"/>
    <property type="project" value="InterPro"/>
</dbReference>
<comment type="function">
    <text evidence="5">Required for morphogenesis and for the elongation of the flagellar filament by facilitating polymerization of the flagellin monomers at the tip of growing filament. Forms a capping structure, which prevents flagellin subunits (transported through the central channel of the flagellum) from leaking out without polymerization at the distal end.</text>
</comment>
<comment type="subcellular location">
    <subcellularLocation>
        <location evidence="5">Secreted</location>
    </subcellularLocation>
    <subcellularLocation>
        <location evidence="5">Bacterial flagellum</location>
    </subcellularLocation>
</comment>
<dbReference type="STRING" id="29563.SAMN02983006_00563"/>
<comment type="subunit">
    <text evidence="2 5">Homopentamer.</text>
</comment>
<name>A0A1I4G1J7_9FIRM</name>
<dbReference type="InterPro" id="IPR003481">
    <property type="entry name" value="FliD_N"/>
</dbReference>
<dbReference type="InterPro" id="IPR010810">
    <property type="entry name" value="Flagellin_hook_IN_motif"/>
</dbReference>
<evidence type="ECO:0000256" key="4">
    <source>
        <dbReference type="ARBA" id="ARBA00023143"/>
    </source>
</evidence>
<feature type="domain" description="Flagellar hook-associated protein 2 C-terminal" evidence="7">
    <location>
        <begin position="213"/>
        <end position="443"/>
    </location>
</feature>
<evidence type="ECO:0000259" key="7">
    <source>
        <dbReference type="Pfam" id="PF07195"/>
    </source>
</evidence>
<dbReference type="RefSeq" id="WP_089859341.1">
    <property type="nucleotide sequence ID" value="NZ_FOTI01000004.1"/>
</dbReference>
<dbReference type="GO" id="GO:0005576">
    <property type="term" value="C:extracellular region"/>
    <property type="evidence" value="ECO:0007669"/>
    <property type="project" value="UniProtKB-SubCell"/>
</dbReference>
<evidence type="ECO:0000256" key="2">
    <source>
        <dbReference type="ARBA" id="ARBA00011255"/>
    </source>
</evidence>
<evidence type="ECO:0000313" key="9">
    <source>
        <dbReference type="Proteomes" id="UP000199006"/>
    </source>
</evidence>
<keyword evidence="8" id="KW-0969">Cilium</keyword>
<dbReference type="GO" id="GO:0071973">
    <property type="term" value="P:bacterial-type flagellum-dependent cell motility"/>
    <property type="evidence" value="ECO:0007669"/>
    <property type="project" value="TreeGrafter"/>
</dbReference>
<keyword evidence="9" id="KW-1185">Reference proteome</keyword>
<sequence length="465" mass="50475">MSDLALSGLATGNDYDAIIDKLVALEQQPILRYQDQISELESVKGAWRDVNSRLKNLENKLTDLKLPSTFNSRTATSSNDSAVTATANSDAIAAKYKVEVNSVALAQRVAGFDMVDSDQELGSFDSSLPAETTVKINGEDIVLKNTDTLKDVVNTINDSESGVQASIVDNHLVLESEETGLDNEMTFSDSNGVLETLGIIDSGGAVVNELQAASDAEITINGIDNITSSSNEFSEAVSGMTFTVNPAAELNSTANISVARDDGKAVTAVQAFVDQYNSIADFLDTKTDYDKDTKKAGILQGDSTANMLQTRLREFATNSIKEGGKYNNLMSIGIEIDRQGEMTLDSDKFKEALAESPEEVTSLFTADADEEGYDGMATRMDSYIDKLLQTNTGVIPSRIDMYDEQIEDLNDDITEVQDRVEMVRERYTAQFADMEEAISNMQSQQSWMMSQLASLNNTSGMSSAS</sequence>
<protein>
    <recommendedName>
        <fullName evidence="5">Flagellar hook-associated protein 2</fullName>
        <shortName evidence="5">HAP2</shortName>
    </recommendedName>
    <alternativeName>
        <fullName evidence="5">Flagellar cap protein</fullName>
    </alternativeName>
</protein>
<dbReference type="InterPro" id="IPR010809">
    <property type="entry name" value="FliD_C"/>
</dbReference>
<gene>
    <name evidence="8" type="ORF">SAMN02983006_00563</name>
</gene>
<keyword evidence="3 5" id="KW-0175">Coiled coil</keyword>
<dbReference type="AlphaFoldDB" id="A0A1I4G1J7"/>
<keyword evidence="8" id="KW-0282">Flagellum</keyword>